<dbReference type="GO" id="GO:0103117">
    <property type="term" value="F:UDP-3-O-acyl-N-acetylglucosamine deacetylase activity"/>
    <property type="evidence" value="ECO:0007669"/>
    <property type="project" value="UniProtKB-EC"/>
</dbReference>
<evidence type="ECO:0000256" key="8">
    <source>
        <dbReference type="ARBA" id="ARBA00022801"/>
    </source>
</evidence>
<comment type="caution">
    <text evidence="13">The sequence shown here is derived from an EMBL/GenBank/DDBJ whole genome shotgun (WGS) entry which is preliminary data.</text>
</comment>
<keyword evidence="5" id="KW-0444">Lipid biosynthesis</keyword>
<evidence type="ECO:0000256" key="9">
    <source>
        <dbReference type="ARBA" id="ARBA00022833"/>
    </source>
</evidence>
<evidence type="ECO:0000256" key="4">
    <source>
        <dbReference type="ARBA" id="ARBA00012745"/>
    </source>
</evidence>
<evidence type="ECO:0000313" key="14">
    <source>
        <dbReference type="Proteomes" id="UP001187471"/>
    </source>
</evidence>
<evidence type="ECO:0000256" key="11">
    <source>
        <dbReference type="ARBA" id="ARBA00024535"/>
    </source>
</evidence>
<dbReference type="PANTHER" id="PTHR33694:SF1">
    <property type="entry name" value="UDP-3-O-ACYL-N-ACETYLGLUCOSAMINE DEACETYLASE 1, MITOCHONDRIAL-RELATED"/>
    <property type="match status" value="1"/>
</dbReference>
<dbReference type="GO" id="GO:0016020">
    <property type="term" value="C:membrane"/>
    <property type="evidence" value="ECO:0007669"/>
    <property type="project" value="GOC"/>
</dbReference>
<evidence type="ECO:0000256" key="7">
    <source>
        <dbReference type="ARBA" id="ARBA00022723"/>
    </source>
</evidence>
<protein>
    <recommendedName>
        <fullName evidence="4">UDP-3-O-acyl-N-acetylglucosamine deacetylase</fullName>
        <ecNumber evidence="4">3.5.1.108</ecNumber>
    </recommendedName>
</protein>
<dbReference type="Gene3D" id="3.30.1700.10">
    <property type="entry name" value="lpxc deacetylase, domain 2"/>
    <property type="match status" value="1"/>
</dbReference>
<sequence>MRLQAGRLQQTIASCIEKTGTALHTGKTTTVKIWPEFAGAGRYFDFNSNSIRASIDFATKVSPLCTTLCKDGRSVRTVEHLLSALEATGVDNCRIEIDCSDDDEDDCCAEVPIFDGSAREWVEAIEQVGLTVTTDRSGNNCEQLAPFLNEPVHVWMNDSFIAAFPSPEVHISYGIDFRLVPAIGCQWFSSIPLNDSFYAKEIAPSRTFCIYEEVEQMRKAGLIKGGSAENAIVCSATRGWLNPPLNFPDEPCRHKVLDLIGDLALFARSGSQGLPVAHIVVYKVQTPKDLETGGGGVVVAVAGCYGGFRLCGTGWGDGVDRGGVAFDIGGFTMAVYSCCGDRDEWRLWCCDGMMGWTGGVEP</sequence>
<dbReference type="PANTHER" id="PTHR33694">
    <property type="entry name" value="UDP-3-O-ACYL-N-ACETYLGLUCOSAMINE DEACETYLASE 1, MITOCHONDRIAL-RELATED"/>
    <property type="match status" value="1"/>
</dbReference>
<reference evidence="13" key="1">
    <citation type="submission" date="2022-12" db="EMBL/GenBank/DDBJ databases">
        <title>Draft genome assemblies for two species of Escallonia (Escalloniales).</title>
        <authorList>
            <person name="Chanderbali A."/>
            <person name="Dervinis C."/>
            <person name="Anghel I."/>
            <person name="Soltis D."/>
            <person name="Soltis P."/>
            <person name="Zapata F."/>
        </authorList>
    </citation>
    <scope>NUCLEOTIDE SEQUENCE</scope>
    <source>
        <strain evidence="13">UCBG92.1500</strain>
        <tissue evidence="13">Leaf</tissue>
    </source>
</reference>
<comment type="similarity">
    <text evidence="3">Belongs to the LpxC family.</text>
</comment>
<organism evidence="13 14">
    <name type="scientific">Escallonia rubra</name>
    <dbReference type="NCBI Taxonomy" id="112253"/>
    <lineage>
        <taxon>Eukaryota</taxon>
        <taxon>Viridiplantae</taxon>
        <taxon>Streptophyta</taxon>
        <taxon>Embryophyta</taxon>
        <taxon>Tracheophyta</taxon>
        <taxon>Spermatophyta</taxon>
        <taxon>Magnoliopsida</taxon>
        <taxon>eudicotyledons</taxon>
        <taxon>Gunneridae</taxon>
        <taxon>Pentapetalae</taxon>
        <taxon>asterids</taxon>
        <taxon>campanulids</taxon>
        <taxon>Escalloniales</taxon>
        <taxon>Escalloniaceae</taxon>
        <taxon>Escallonia</taxon>
    </lineage>
</organism>
<dbReference type="Gene3D" id="3.30.230.20">
    <property type="entry name" value="lpxc deacetylase, domain 1"/>
    <property type="match status" value="1"/>
</dbReference>
<keyword evidence="8" id="KW-0378">Hydrolase</keyword>
<evidence type="ECO:0000256" key="5">
    <source>
        <dbReference type="ARBA" id="ARBA00022516"/>
    </source>
</evidence>
<dbReference type="InterPro" id="IPR015870">
    <property type="entry name" value="UDP-acyl_N-AcGlcN_deAcase_N"/>
</dbReference>
<evidence type="ECO:0000256" key="2">
    <source>
        <dbReference type="ARBA" id="ARBA00005002"/>
    </source>
</evidence>
<keyword evidence="14" id="KW-1185">Reference proteome</keyword>
<evidence type="ECO:0000256" key="3">
    <source>
        <dbReference type="ARBA" id="ARBA00006170"/>
    </source>
</evidence>
<dbReference type="GO" id="GO:0009245">
    <property type="term" value="P:lipid A biosynthetic process"/>
    <property type="evidence" value="ECO:0007669"/>
    <property type="project" value="UniProtKB-KW"/>
</dbReference>
<gene>
    <name evidence="13" type="ORF">RJ640_005840</name>
</gene>
<keyword evidence="6" id="KW-0441">Lipid A biosynthesis</keyword>
<evidence type="ECO:0000256" key="10">
    <source>
        <dbReference type="ARBA" id="ARBA00023098"/>
    </source>
</evidence>
<dbReference type="GO" id="GO:0046872">
    <property type="term" value="F:metal ion binding"/>
    <property type="evidence" value="ECO:0007669"/>
    <property type="project" value="UniProtKB-KW"/>
</dbReference>
<proteinExistence type="inferred from homology"/>
<dbReference type="EC" id="3.5.1.108" evidence="4"/>
<evidence type="ECO:0000256" key="6">
    <source>
        <dbReference type="ARBA" id="ARBA00022556"/>
    </source>
</evidence>
<keyword evidence="7" id="KW-0479">Metal-binding</keyword>
<dbReference type="InterPro" id="IPR004463">
    <property type="entry name" value="UDP-acyl_GlcNac_deAcase"/>
</dbReference>
<name>A0AA88RLW8_9ASTE</name>
<dbReference type="NCBIfam" id="TIGR00325">
    <property type="entry name" value="lpxC"/>
    <property type="match status" value="1"/>
</dbReference>
<comment type="catalytic activity">
    <reaction evidence="11">
        <text>a UDP-3-O-[(3R)-3-hydroxyacyl]-N-acetyl-alpha-D-glucosamine + H2O = a UDP-3-O-[(3R)-3-hydroxyacyl]-alpha-D-glucosamine + acetate</text>
        <dbReference type="Rhea" id="RHEA:67816"/>
        <dbReference type="ChEBI" id="CHEBI:15377"/>
        <dbReference type="ChEBI" id="CHEBI:30089"/>
        <dbReference type="ChEBI" id="CHEBI:137740"/>
        <dbReference type="ChEBI" id="CHEBI:173225"/>
        <dbReference type="EC" id="3.5.1.108"/>
    </reaction>
</comment>
<comment type="pathway">
    <text evidence="2">Glycolipid biosynthesis; lipid IV(A) biosynthesis; lipid IV(A) from (3R)-3-hydroxytetradecanoyl-[acyl-carrier-protein] and UDP-N-acetyl-alpha-D-glucosamine: step 2/6.</text>
</comment>
<evidence type="ECO:0000313" key="13">
    <source>
        <dbReference type="EMBL" id="KAK2987638.1"/>
    </source>
</evidence>
<comment type="function">
    <text evidence="12">Involved in the biosynthesis of lipid A, a phosphorylated glycolipid that in bacteria anchors the lipopolysaccharide to the outer membrane of the cell. Lipid A-like molecules in plants may serve as structural components of the outer membranes of mitochondria and/or chloroplasts, or may be involved in signal transduction or plant defense responses.</text>
</comment>
<evidence type="ECO:0000256" key="1">
    <source>
        <dbReference type="ARBA" id="ARBA00001947"/>
    </source>
</evidence>
<dbReference type="InterPro" id="IPR020568">
    <property type="entry name" value="Ribosomal_Su5_D2-typ_SF"/>
</dbReference>
<dbReference type="Pfam" id="PF03331">
    <property type="entry name" value="LpxC"/>
    <property type="match status" value="1"/>
</dbReference>
<dbReference type="SUPFAM" id="SSF54211">
    <property type="entry name" value="Ribosomal protein S5 domain 2-like"/>
    <property type="match status" value="2"/>
</dbReference>
<keyword evidence="9" id="KW-0862">Zinc</keyword>
<dbReference type="GO" id="GO:0005739">
    <property type="term" value="C:mitochondrion"/>
    <property type="evidence" value="ECO:0007669"/>
    <property type="project" value="UniProtKB-ARBA"/>
</dbReference>
<keyword evidence="10" id="KW-0443">Lipid metabolism</keyword>
<accession>A0AA88RLW8</accession>
<dbReference type="EMBL" id="JAVXUO010000962">
    <property type="protein sequence ID" value="KAK2987638.1"/>
    <property type="molecule type" value="Genomic_DNA"/>
</dbReference>
<dbReference type="AlphaFoldDB" id="A0AA88RLW8"/>
<evidence type="ECO:0000256" key="12">
    <source>
        <dbReference type="ARBA" id="ARBA00024987"/>
    </source>
</evidence>
<comment type="cofactor">
    <cofactor evidence="1">
        <name>Zn(2+)</name>
        <dbReference type="ChEBI" id="CHEBI:29105"/>
    </cofactor>
</comment>
<dbReference type="Proteomes" id="UP001187471">
    <property type="component" value="Unassembled WGS sequence"/>
</dbReference>
<dbReference type="GO" id="GO:2001289">
    <property type="term" value="P:lipid X metabolic process"/>
    <property type="evidence" value="ECO:0007669"/>
    <property type="project" value="UniProtKB-ARBA"/>
</dbReference>
<dbReference type="InterPro" id="IPR011334">
    <property type="entry name" value="UDP-acyl_GlcNac_deAcase_C"/>
</dbReference>